<dbReference type="GO" id="GO:0030975">
    <property type="term" value="F:thiamine binding"/>
    <property type="evidence" value="ECO:0007669"/>
    <property type="project" value="TreeGrafter"/>
</dbReference>
<name>A0A917F4D6_9HYPH</name>
<keyword evidence="5" id="KW-1185">Reference proteome</keyword>
<dbReference type="PANTHER" id="PTHR30006">
    <property type="entry name" value="THIAMINE-BINDING PERIPLASMIC PROTEIN-RELATED"/>
    <property type="match status" value="1"/>
</dbReference>
<dbReference type="GO" id="GO:0030288">
    <property type="term" value="C:outer membrane-bounded periplasmic space"/>
    <property type="evidence" value="ECO:0007669"/>
    <property type="project" value="TreeGrafter"/>
</dbReference>
<dbReference type="CDD" id="cd13589">
    <property type="entry name" value="PBP2_polyamine_RpCGA009"/>
    <property type="match status" value="1"/>
</dbReference>
<dbReference type="Pfam" id="PF13416">
    <property type="entry name" value="SBP_bac_8"/>
    <property type="match status" value="1"/>
</dbReference>
<organism evidence="4 5">
    <name type="scientific">Azorhizobium oxalatiphilum</name>
    <dbReference type="NCBI Taxonomy" id="980631"/>
    <lineage>
        <taxon>Bacteria</taxon>
        <taxon>Pseudomonadati</taxon>
        <taxon>Pseudomonadota</taxon>
        <taxon>Alphaproteobacteria</taxon>
        <taxon>Hyphomicrobiales</taxon>
        <taxon>Xanthobacteraceae</taxon>
        <taxon>Azorhizobium</taxon>
    </lineage>
</organism>
<reference evidence="4" key="1">
    <citation type="journal article" date="2014" name="Int. J. Syst. Evol. Microbiol.">
        <title>Complete genome sequence of Corynebacterium casei LMG S-19264T (=DSM 44701T), isolated from a smear-ripened cheese.</title>
        <authorList>
            <consortium name="US DOE Joint Genome Institute (JGI-PGF)"/>
            <person name="Walter F."/>
            <person name="Albersmeier A."/>
            <person name="Kalinowski J."/>
            <person name="Ruckert C."/>
        </authorList>
    </citation>
    <scope>NUCLEOTIDE SEQUENCE</scope>
    <source>
        <strain evidence="4">CCM 7897</strain>
    </source>
</reference>
<keyword evidence="2" id="KW-0574">Periplasm</keyword>
<dbReference type="GO" id="GO:0030976">
    <property type="term" value="F:thiamine pyrophosphate binding"/>
    <property type="evidence" value="ECO:0007669"/>
    <property type="project" value="TreeGrafter"/>
</dbReference>
<keyword evidence="1 3" id="KW-0732">Signal</keyword>
<dbReference type="RefSeq" id="WP_188574813.1">
    <property type="nucleotide sequence ID" value="NZ_BMCT01000001.1"/>
</dbReference>
<comment type="caution">
    <text evidence="4">The sequence shown here is derived from an EMBL/GenBank/DDBJ whole genome shotgun (WGS) entry which is preliminary data.</text>
</comment>
<dbReference type="GO" id="GO:0015888">
    <property type="term" value="P:thiamine transport"/>
    <property type="evidence" value="ECO:0007669"/>
    <property type="project" value="TreeGrafter"/>
</dbReference>
<evidence type="ECO:0000256" key="1">
    <source>
        <dbReference type="ARBA" id="ARBA00022729"/>
    </source>
</evidence>
<evidence type="ECO:0000313" key="5">
    <source>
        <dbReference type="Proteomes" id="UP000606044"/>
    </source>
</evidence>
<sequence length="355" mass="38240">MTKTFGQFLKVCATSALLASTLFTGAAKAETNLTLVAYPVLFQENYTKAVIEPFLKANPDIKITYFAQPTAAQMLGTLRAQKAAPQADVVIMDLSVSKAGSDEGLFVTLDEASVPNMKDLAPGARVPGLAGAGVTFDNLVLMYNTELVKEAPTSWMALADPAFKGKEAIPAMPDIIGLGLTVVLDRAMGGTDYLNNVDKGIEALMKIAPNVQTWDPKPEVYVPVVNGQAALGVGWNARTQLNNKLSNGRIKAVLPKEGSLFQANAISLVAGSKSQEAAKKFINYALSAEAQARFTEAMFYAPTNTKAKALISEEAIQRTALANMDRMQPMDWVALAPKRDAINEMWRRKVIPLSR</sequence>
<proteinExistence type="predicted"/>
<accession>A0A917F4D6</accession>
<gene>
    <name evidence="4" type="ORF">GCM10007301_03440</name>
</gene>
<evidence type="ECO:0000313" key="4">
    <source>
        <dbReference type="EMBL" id="GGF47395.1"/>
    </source>
</evidence>
<evidence type="ECO:0000256" key="3">
    <source>
        <dbReference type="SAM" id="SignalP"/>
    </source>
</evidence>
<dbReference type="AlphaFoldDB" id="A0A917F4D6"/>
<dbReference type="SUPFAM" id="SSF53850">
    <property type="entry name" value="Periplasmic binding protein-like II"/>
    <property type="match status" value="1"/>
</dbReference>
<reference evidence="4" key="2">
    <citation type="submission" date="2020-09" db="EMBL/GenBank/DDBJ databases">
        <authorList>
            <person name="Sun Q."/>
            <person name="Sedlacek I."/>
        </authorList>
    </citation>
    <scope>NUCLEOTIDE SEQUENCE</scope>
    <source>
        <strain evidence="4">CCM 7897</strain>
    </source>
</reference>
<dbReference type="Gene3D" id="3.40.190.10">
    <property type="entry name" value="Periplasmic binding protein-like II"/>
    <property type="match status" value="2"/>
</dbReference>
<feature type="signal peptide" evidence="3">
    <location>
        <begin position="1"/>
        <end position="29"/>
    </location>
</feature>
<dbReference type="PANTHER" id="PTHR30006:SF2">
    <property type="entry name" value="ABC TRANSPORTER SUBSTRATE-BINDING PROTEIN"/>
    <property type="match status" value="1"/>
</dbReference>
<protein>
    <submittedName>
        <fullName evidence="4">Polyamine ABC transporter substrate-binding protein</fullName>
    </submittedName>
</protein>
<evidence type="ECO:0000256" key="2">
    <source>
        <dbReference type="ARBA" id="ARBA00022764"/>
    </source>
</evidence>
<feature type="chain" id="PRO_5036903404" evidence="3">
    <location>
        <begin position="30"/>
        <end position="355"/>
    </location>
</feature>
<dbReference type="Proteomes" id="UP000606044">
    <property type="component" value="Unassembled WGS sequence"/>
</dbReference>
<dbReference type="InterPro" id="IPR006059">
    <property type="entry name" value="SBP"/>
</dbReference>
<dbReference type="EMBL" id="BMCT01000001">
    <property type="protein sequence ID" value="GGF47395.1"/>
    <property type="molecule type" value="Genomic_DNA"/>
</dbReference>